<keyword evidence="1" id="KW-0812">Transmembrane</keyword>
<accession>A0A1X0QM89</accession>
<feature type="transmembrane region" description="Helical" evidence="1">
    <location>
        <begin position="44"/>
        <end position="61"/>
    </location>
</feature>
<dbReference type="Proteomes" id="UP000242414">
    <property type="component" value="Unassembled WGS sequence"/>
</dbReference>
<organism evidence="2">
    <name type="scientific">Rhizopus microsporus var. microsporus</name>
    <dbReference type="NCBI Taxonomy" id="86635"/>
    <lineage>
        <taxon>Eukaryota</taxon>
        <taxon>Fungi</taxon>
        <taxon>Fungi incertae sedis</taxon>
        <taxon>Mucoromycota</taxon>
        <taxon>Mucoromycotina</taxon>
        <taxon>Mucoromycetes</taxon>
        <taxon>Mucorales</taxon>
        <taxon>Mucorineae</taxon>
        <taxon>Rhizopodaceae</taxon>
        <taxon>Rhizopus</taxon>
    </lineage>
</organism>
<protein>
    <submittedName>
        <fullName evidence="2">Uncharacterized protein</fullName>
    </submittedName>
</protein>
<dbReference type="VEuPathDB" id="FungiDB:BCV72DRAFT_169586"/>
<proteinExistence type="predicted"/>
<evidence type="ECO:0000313" key="2">
    <source>
        <dbReference type="EMBL" id="ORE00865.1"/>
    </source>
</evidence>
<reference evidence="2" key="1">
    <citation type="journal article" date="2016" name="Proc. Natl. Acad. Sci. U.S.A.">
        <title>Lipid metabolic changes in an early divergent fungus govern the establishment of a mutualistic symbiosis with endobacteria.</title>
        <authorList>
            <person name="Lastovetsky O.A."/>
            <person name="Gaspar M.L."/>
            <person name="Mondo S.J."/>
            <person name="LaButti K.M."/>
            <person name="Sandor L."/>
            <person name="Grigoriev I.V."/>
            <person name="Henry S.A."/>
            <person name="Pawlowska T.E."/>
        </authorList>
    </citation>
    <scope>NUCLEOTIDE SEQUENCE [LARGE SCALE GENOMIC DNA]</scope>
    <source>
        <strain evidence="2">ATCC 52814</strain>
    </source>
</reference>
<evidence type="ECO:0000256" key="1">
    <source>
        <dbReference type="SAM" id="Phobius"/>
    </source>
</evidence>
<feature type="non-terminal residue" evidence="2">
    <location>
        <position position="149"/>
    </location>
</feature>
<dbReference type="EMBL" id="KV922243">
    <property type="protein sequence ID" value="ORE00865.1"/>
    <property type="molecule type" value="Genomic_DNA"/>
</dbReference>
<dbReference type="OrthoDB" id="3032844at2759"/>
<keyword evidence="1" id="KW-1133">Transmembrane helix</keyword>
<keyword evidence="1" id="KW-0472">Membrane</keyword>
<name>A0A1X0QM89_RHIZD</name>
<gene>
    <name evidence="2" type="ORF">BCV72DRAFT_169586</name>
</gene>
<dbReference type="AlphaFoldDB" id="A0A1X0QM89"/>
<feature type="transmembrane region" description="Helical" evidence="1">
    <location>
        <begin position="127"/>
        <end position="146"/>
    </location>
</feature>
<sequence length="149" mass="16224">MSDSNPTSLGSFIAAGIQDTSVVITVLGTDACDVNAGLPLTMGYMFPAACGMSMFGVLGLARHILKSFLPPNIANNLGVEVMKFDKYIIGKAIHSVVNELPPDRKDRLRAQNVRICMHVPNYDRSTWKGAFACCFILSCANIIPYLPHY</sequence>